<dbReference type="AlphaFoldDB" id="A0A0A8X8B5"/>
<dbReference type="STRING" id="1321606.SAMD00020551_4393"/>
<dbReference type="PANTHER" id="PTHR43337">
    <property type="entry name" value="XANTHINE/URACIL PERMEASE C887.17-RELATED"/>
    <property type="match status" value="1"/>
</dbReference>
<evidence type="ECO:0000256" key="9">
    <source>
        <dbReference type="SAM" id="Phobius"/>
    </source>
</evidence>
<feature type="transmembrane region" description="Helical" evidence="9">
    <location>
        <begin position="293"/>
        <end position="316"/>
    </location>
</feature>
<keyword evidence="6 8" id="KW-1133">Transmembrane helix</keyword>
<keyword evidence="5 8" id="KW-0812">Transmembrane</keyword>
<feature type="transmembrane region" description="Helical" evidence="9">
    <location>
        <begin position="125"/>
        <end position="144"/>
    </location>
</feature>
<sequence>MAGNLSIYCHRTFLYAFSQRPVTRGVFFLARFPEYYSGGNEKMKKYFEFEKLGTNYRREFIGGMTTFLAMAYILIVNPNILTLSDVPDLPEALRMDTGAVFVATALAAAVGSIIMGLIGKYPIALAPGMGLNAFFAYTVVLSHGAPWQHALAAVFISSVFFLILTISGWREKLINAIPVELKHAVGAGIGLFITFIGLKNAGIIVDNPATLVGLGDLTNSNTLLALFGLLITVIMLTRGIHGAVFFGIIITVIVGMIFNLIETPESVVGAVPSVAPTFGAVFSAFGDPSFYTATMLGIILTFLFVDFFDNAGTLVAVANQAGLMKDNKLPRAGRALFADSIASLVGSIFGTSTTTSYIESSAGVASGARSGFASLVTAGFFLLALFFFPLLSVVTSAVTAPALIIVGVLMVSSLGKIEWGRFEIAVPSFLTMIAMPLSSSIATGIAAGFIFYPITMIVKGKSKEVHPIMYLFFVIFLLYFVFLTE</sequence>
<dbReference type="GO" id="GO:0005886">
    <property type="term" value="C:plasma membrane"/>
    <property type="evidence" value="ECO:0007669"/>
    <property type="project" value="UniProtKB-SubCell"/>
</dbReference>
<evidence type="ECO:0000256" key="5">
    <source>
        <dbReference type="ARBA" id="ARBA00022692"/>
    </source>
</evidence>
<keyword evidence="4 8" id="KW-1003">Cell membrane</keyword>
<comment type="subcellular location">
    <subcellularLocation>
        <location evidence="1 8">Cell membrane</location>
        <topology evidence="1 8">Multi-pass membrane protein</topology>
    </subcellularLocation>
</comment>
<dbReference type="PIRSF" id="PIRSF005353">
    <property type="entry name" value="PbuG"/>
    <property type="match status" value="1"/>
</dbReference>
<proteinExistence type="inferred from homology"/>
<name>A0A0A8X8B5_MESS1</name>
<feature type="transmembrane region" description="Helical" evidence="9">
    <location>
        <begin position="336"/>
        <end position="358"/>
    </location>
</feature>
<evidence type="ECO:0000256" key="2">
    <source>
        <dbReference type="ARBA" id="ARBA00005697"/>
    </source>
</evidence>
<feature type="transmembrane region" description="Helical" evidence="9">
    <location>
        <begin position="370"/>
        <end position="391"/>
    </location>
</feature>
<accession>A0A0A8X8B5</accession>
<evidence type="ECO:0000256" key="4">
    <source>
        <dbReference type="ARBA" id="ARBA00022475"/>
    </source>
</evidence>
<dbReference type="Pfam" id="PF00860">
    <property type="entry name" value="Xan_ur_permease"/>
    <property type="match status" value="1"/>
</dbReference>
<evidence type="ECO:0000256" key="6">
    <source>
        <dbReference type="ARBA" id="ARBA00022989"/>
    </source>
</evidence>
<gene>
    <name evidence="10" type="ORF">SAMD00020551_4393</name>
</gene>
<feature type="transmembrane region" description="Helical" evidence="9">
    <location>
        <begin position="150"/>
        <end position="169"/>
    </location>
</feature>
<reference evidence="10 11" key="1">
    <citation type="submission" date="2013-06" db="EMBL/GenBank/DDBJ databases">
        <title>Whole genome shotgun sequence of Bacillus selenatarsenatis SF-1.</title>
        <authorList>
            <person name="Kuroda M."/>
            <person name="Sei K."/>
            <person name="Yamashita M."/>
            <person name="Ike M."/>
        </authorList>
    </citation>
    <scope>NUCLEOTIDE SEQUENCE [LARGE SCALE GENOMIC DNA]</scope>
    <source>
        <strain evidence="10 11">SF-1</strain>
    </source>
</reference>
<feature type="transmembrane region" description="Helical" evidence="9">
    <location>
        <begin position="60"/>
        <end position="80"/>
    </location>
</feature>
<keyword evidence="7 8" id="KW-0472">Membrane</keyword>
<feature type="transmembrane region" description="Helical" evidence="9">
    <location>
        <begin position="397"/>
        <end position="417"/>
    </location>
</feature>
<dbReference type="PANTHER" id="PTHR43337:SF11">
    <property type="entry name" value="GUANINE_HYPOXANTHINE PERMEASE PBUG"/>
    <property type="match status" value="1"/>
</dbReference>
<feature type="transmembrane region" description="Helical" evidence="9">
    <location>
        <begin position="467"/>
        <end position="484"/>
    </location>
</feature>
<dbReference type="EMBL" id="BASE01000111">
    <property type="protein sequence ID" value="GAM16205.1"/>
    <property type="molecule type" value="Genomic_DNA"/>
</dbReference>
<evidence type="ECO:0000313" key="11">
    <source>
        <dbReference type="Proteomes" id="UP000031014"/>
    </source>
</evidence>
<dbReference type="Proteomes" id="UP000031014">
    <property type="component" value="Unassembled WGS sequence"/>
</dbReference>
<feature type="transmembrane region" description="Helical" evidence="9">
    <location>
        <begin position="100"/>
        <end position="118"/>
    </location>
</feature>
<feature type="transmembrane region" description="Helical" evidence="9">
    <location>
        <begin position="181"/>
        <end position="198"/>
    </location>
</feature>
<evidence type="ECO:0000313" key="10">
    <source>
        <dbReference type="EMBL" id="GAM16205.1"/>
    </source>
</evidence>
<organism evidence="10 11">
    <name type="scientific">Mesobacillus selenatarsenatis (strain DSM 18680 / JCM 14380 / FERM P-15431 / SF-1)</name>
    <dbReference type="NCBI Taxonomy" id="1321606"/>
    <lineage>
        <taxon>Bacteria</taxon>
        <taxon>Bacillati</taxon>
        <taxon>Bacillota</taxon>
        <taxon>Bacilli</taxon>
        <taxon>Bacillales</taxon>
        <taxon>Bacillaceae</taxon>
        <taxon>Mesobacillus</taxon>
    </lineage>
</organism>
<dbReference type="InterPro" id="IPR026033">
    <property type="entry name" value="Azg-like_bact_archaea"/>
</dbReference>
<evidence type="ECO:0000256" key="3">
    <source>
        <dbReference type="ARBA" id="ARBA00022448"/>
    </source>
</evidence>
<feature type="transmembrane region" description="Helical" evidence="9">
    <location>
        <begin position="243"/>
        <end position="261"/>
    </location>
</feature>
<dbReference type="InterPro" id="IPR045018">
    <property type="entry name" value="Azg-like"/>
</dbReference>
<comment type="caution">
    <text evidence="10">The sequence shown here is derived from an EMBL/GenBank/DDBJ whole genome shotgun (WGS) entry which is preliminary data.</text>
</comment>
<keyword evidence="11" id="KW-1185">Reference proteome</keyword>
<evidence type="ECO:0000256" key="7">
    <source>
        <dbReference type="ARBA" id="ARBA00023136"/>
    </source>
</evidence>
<dbReference type="GO" id="GO:0005345">
    <property type="term" value="F:purine nucleobase transmembrane transporter activity"/>
    <property type="evidence" value="ECO:0007669"/>
    <property type="project" value="TreeGrafter"/>
</dbReference>
<evidence type="ECO:0000256" key="1">
    <source>
        <dbReference type="ARBA" id="ARBA00004651"/>
    </source>
</evidence>
<evidence type="ECO:0000256" key="8">
    <source>
        <dbReference type="PIRNR" id="PIRNR005353"/>
    </source>
</evidence>
<feature type="transmembrane region" description="Helical" evidence="9">
    <location>
        <begin position="218"/>
        <end position="236"/>
    </location>
</feature>
<comment type="similarity">
    <text evidence="2 8">Belongs to the nucleobase:cation symporter-2 (NCS2) (TC 2.A.40) family. Azg-like subfamily.</text>
</comment>
<protein>
    <submittedName>
        <fullName evidence="10">Xanthine/uracil/thiamine/ascorbate permease family protein</fullName>
    </submittedName>
</protein>
<feature type="transmembrane region" description="Helical" evidence="9">
    <location>
        <begin position="429"/>
        <end position="455"/>
    </location>
</feature>
<dbReference type="InterPro" id="IPR006043">
    <property type="entry name" value="NCS2"/>
</dbReference>
<keyword evidence="3 8" id="KW-0813">Transport</keyword>